<proteinExistence type="predicted"/>
<evidence type="ECO:0000313" key="2">
    <source>
        <dbReference type="EMBL" id="VEN59415.1"/>
    </source>
</evidence>
<name>A0A653DGS9_CALMS</name>
<accession>A0A653DGS9</accession>
<protein>
    <submittedName>
        <fullName evidence="2">Uncharacterized protein</fullName>
    </submittedName>
</protein>
<reference evidence="2 3" key="1">
    <citation type="submission" date="2019-01" db="EMBL/GenBank/DDBJ databases">
        <authorList>
            <person name="Sayadi A."/>
        </authorList>
    </citation>
    <scope>NUCLEOTIDE SEQUENCE [LARGE SCALE GENOMIC DNA]</scope>
</reference>
<evidence type="ECO:0000256" key="1">
    <source>
        <dbReference type="SAM" id="MobiDB-lite"/>
    </source>
</evidence>
<feature type="compositionally biased region" description="Basic residues" evidence="1">
    <location>
        <begin position="12"/>
        <end position="24"/>
    </location>
</feature>
<organism evidence="2 3">
    <name type="scientific">Callosobruchus maculatus</name>
    <name type="common">Southern cowpea weevil</name>
    <name type="synonym">Pulse bruchid</name>
    <dbReference type="NCBI Taxonomy" id="64391"/>
    <lineage>
        <taxon>Eukaryota</taxon>
        <taxon>Metazoa</taxon>
        <taxon>Ecdysozoa</taxon>
        <taxon>Arthropoda</taxon>
        <taxon>Hexapoda</taxon>
        <taxon>Insecta</taxon>
        <taxon>Pterygota</taxon>
        <taxon>Neoptera</taxon>
        <taxon>Endopterygota</taxon>
        <taxon>Coleoptera</taxon>
        <taxon>Polyphaga</taxon>
        <taxon>Cucujiformia</taxon>
        <taxon>Chrysomeloidea</taxon>
        <taxon>Chrysomelidae</taxon>
        <taxon>Bruchinae</taxon>
        <taxon>Bruchini</taxon>
        <taxon>Callosobruchus</taxon>
    </lineage>
</organism>
<gene>
    <name evidence="2" type="ORF">CALMAC_LOCUS17432</name>
</gene>
<evidence type="ECO:0000313" key="3">
    <source>
        <dbReference type="Proteomes" id="UP000410492"/>
    </source>
</evidence>
<dbReference type="EMBL" id="CAACVG010012020">
    <property type="protein sequence ID" value="VEN59415.1"/>
    <property type="molecule type" value="Genomic_DNA"/>
</dbReference>
<keyword evidence="3" id="KW-1185">Reference proteome</keyword>
<sequence length="24" mass="2681">MRCSPSAPNVLKPRRRAAKRSSVI</sequence>
<dbReference type="Proteomes" id="UP000410492">
    <property type="component" value="Unassembled WGS sequence"/>
</dbReference>
<feature type="region of interest" description="Disordered" evidence="1">
    <location>
        <begin position="1"/>
        <end position="24"/>
    </location>
</feature>
<dbReference type="AlphaFoldDB" id="A0A653DGS9"/>